<proteinExistence type="predicted"/>
<dbReference type="Proteomes" id="UP000179237">
    <property type="component" value="Unassembled WGS sequence"/>
</dbReference>
<accession>A0A1F5FPB8</accession>
<reference evidence="1 2" key="1">
    <citation type="journal article" date="2016" name="Nat. Commun.">
        <title>Thousands of microbial genomes shed light on interconnected biogeochemical processes in an aquifer system.</title>
        <authorList>
            <person name="Anantharaman K."/>
            <person name="Brown C.T."/>
            <person name="Hug L.A."/>
            <person name="Sharon I."/>
            <person name="Castelle C.J."/>
            <person name="Probst A.J."/>
            <person name="Thomas B.C."/>
            <person name="Singh A."/>
            <person name="Wilkins M.J."/>
            <person name="Karaoz U."/>
            <person name="Brodie E.L."/>
            <person name="Williams K.H."/>
            <person name="Hubbard S.S."/>
            <person name="Banfield J.F."/>
        </authorList>
    </citation>
    <scope>NUCLEOTIDE SEQUENCE [LARGE SCALE GENOMIC DNA]</scope>
</reference>
<sequence length="160" mass="18478">MYTQLLWFSKRVKLSNRLFRQIVAQFPLSIKSIHGIDHWKRVESIGLGLSKMTGADPKVIVHFAYLHDSRRFDEYDDPLHGQRASQFIDKLLKTKSLDLSPTQIKQLQTACRSHSDHRFTTNDITIATCLDADRLDLVRLGIQPKADFIHTNPAKSYMKN</sequence>
<evidence type="ECO:0008006" key="3">
    <source>
        <dbReference type="Google" id="ProtNLM"/>
    </source>
</evidence>
<gene>
    <name evidence="1" type="ORF">A2572_02475</name>
</gene>
<comment type="caution">
    <text evidence="1">The sequence shown here is derived from an EMBL/GenBank/DDBJ whole genome shotgun (WGS) entry which is preliminary data.</text>
</comment>
<dbReference type="AlphaFoldDB" id="A0A1F5FPB8"/>
<name>A0A1F5FPB8_9BACT</name>
<evidence type="ECO:0000313" key="1">
    <source>
        <dbReference type="EMBL" id="OGD81495.1"/>
    </source>
</evidence>
<dbReference type="EMBL" id="MFAQ01000043">
    <property type="protein sequence ID" value="OGD81495.1"/>
    <property type="molecule type" value="Genomic_DNA"/>
</dbReference>
<evidence type="ECO:0000313" key="2">
    <source>
        <dbReference type="Proteomes" id="UP000179237"/>
    </source>
</evidence>
<organism evidence="1 2">
    <name type="scientific">Candidatus Collierbacteria bacterium RIFOXYD1_FULL_40_9</name>
    <dbReference type="NCBI Taxonomy" id="1817731"/>
    <lineage>
        <taxon>Bacteria</taxon>
        <taxon>Candidatus Collieribacteriota</taxon>
    </lineage>
</organism>
<dbReference type="Gene3D" id="1.10.3210.10">
    <property type="entry name" value="Hypothetical protein af1432"/>
    <property type="match status" value="1"/>
</dbReference>
<protein>
    <recommendedName>
        <fullName evidence="3">HD domain-containing protein</fullName>
    </recommendedName>
</protein>
<dbReference type="SUPFAM" id="SSF109604">
    <property type="entry name" value="HD-domain/PDEase-like"/>
    <property type="match status" value="1"/>
</dbReference>